<evidence type="ECO:0000256" key="6">
    <source>
        <dbReference type="SAM" id="SignalP"/>
    </source>
</evidence>
<dbReference type="PROSITE" id="PS51257">
    <property type="entry name" value="PROKAR_LIPOPROTEIN"/>
    <property type="match status" value="1"/>
</dbReference>
<keyword evidence="1" id="KW-0001">2Fe-2S</keyword>
<protein>
    <submittedName>
        <fullName evidence="8">Iron sulfur protein</fullName>
    </submittedName>
</protein>
<dbReference type="Gene3D" id="2.102.10.10">
    <property type="entry name" value="Rieske [2Fe-2S] iron-sulphur domain"/>
    <property type="match status" value="1"/>
</dbReference>
<keyword evidence="3" id="KW-0408">Iron</keyword>
<evidence type="ECO:0000313" key="8">
    <source>
        <dbReference type="EMBL" id="AJE86959.1"/>
    </source>
</evidence>
<gene>
    <name evidence="8" type="ORF">SLNWT_6583</name>
</gene>
<feature type="signal peptide" evidence="6">
    <location>
        <begin position="1"/>
        <end position="30"/>
    </location>
</feature>
<feature type="chain" id="PRO_5002101474" evidence="6">
    <location>
        <begin position="31"/>
        <end position="146"/>
    </location>
</feature>
<sequence>MSRSQESASALTRRTAIAAAGTAGLSAALAACGGSGDSGPSGDSPSGSGSAGAALGKASEIPVGGGKIFGDEQVVVTQPEKGQFKAFSSICTHRQCQVASVGDGTINCNCHGSRFSIEDGSVQAPPATRPLPEKKIEVTGGQVKLV</sequence>
<accession>A0A0B5EYV5</accession>
<dbReference type="GO" id="GO:0016705">
    <property type="term" value="F:oxidoreductase activity, acting on paired donors, with incorporation or reduction of molecular oxygen"/>
    <property type="evidence" value="ECO:0007669"/>
    <property type="project" value="UniProtKB-ARBA"/>
</dbReference>
<dbReference type="KEGG" id="sals:SLNWT_6583"/>
<dbReference type="FunFam" id="2.102.10.10:FF:000016">
    <property type="entry name" value="Nitrite reductase/ring-hydroxylating ferredoxin subunit"/>
    <property type="match status" value="1"/>
</dbReference>
<evidence type="ECO:0000256" key="4">
    <source>
        <dbReference type="ARBA" id="ARBA00023014"/>
    </source>
</evidence>
<organism evidence="8 9">
    <name type="scientific">Streptomyces albus (strain ATCC 21838 / DSM 41398 / FERM P-419 / JCM 4703 / NBRC 107858)</name>
    <dbReference type="NCBI Taxonomy" id="1081613"/>
    <lineage>
        <taxon>Bacteria</taxon>
        <taxon>Bacillati</taxon>
        <taxon>Actinomycetota</taxon>
        <taxon>Actinomycetes</taxon>
        <taxon>Kitasatosporales</taxon>
        <taxon>Streptomycetaceae</taxon>
        <taxon>Streptomyces</taxon>
    </lineage>
</organism>
<keyword evidence="4" id="KW-0411">Iron-sulfur</keyword>
<dbReference type="EMBL" id="CP010519">
    <property type="protein sequence ID" value="AJE86959.1"/>
    <property type="molecule type" value="Genomic_DNA"/>
</dbReference>
<proteinExistence type="predicted"/>
<dbReference type="CDD" id="cd03467">
    <property type="entry name" value="Rieske"/>
    <property type="match status" value="1"/>
</dbReference>
<keyword evidence="6" id="KW-0732">Signal</keyword>
<dbReference type="PROSITE" id="PS51318">
    <property type="entry name" value="TAT"/>
    <property type="match status" value="1"/>
</dbReference>
<dbReference type="GO" id="GO:0051537">
    <property type="term" value="F:2 iron, 2 sulfur cluster binding"/>
    <property type="evidence" value="ECO:0007669"/>
    <property type="project" value="UniProtKB-KW"/>
</dbReference>
<evidence type="ECO:0000259" key="7">
    <source>
        <dbReference type="PROSITE" id="PS51296"/>
    </source>
</evidence>
<feature type="compositionally biased region" description="Low complexity" evidence="5">
    <location>
        <begin position="40"/>
        <end position="56"/>
    </location>
</feature>
<dbReference type="GO" id="GO:0004497">
    <property type="term" value="F:monooxygenase activity"/>
    <property type="evidence" value="ECO:0007669"/>
    <property type="project" value="UniProtKB-ARBA"/>
</dbReference>
<dbReference type="SUPFAM" id="SSF50022">
    <property type="entry name" value="ISP domain"/>
    <property type="match status" value="1"/>
</dbReference>
<evidence type="ECO:0000256" key="2">
    <source>
        <dbReference type="ARBA" id="ARBA00022723"/>
    </source>
</evidence>
<dbReference type="Proteomes" id="UP000031523">
    <property type="component" value="Chromosome"/>
</dbReference>
<evidence type="ECO:0000256" key="1">
    <source>
        <dbReference type="ARBA" id="ARBA00022714"/>
    </source>
</evidence>
<keyword evidence="9" id="KW-1185">Reference proteome</keyword>
<evidence type="ECO:0000256" key="5">
    <source>
        <dbReference type="SAM" id="MobiDB-lite"/>
    </source>
</evidence>
<name>A0A0B5EYV5_STRA4</name>
<dbReference type="AlphaFoldDB" id="A0A0B5EYV5"/>
<dbReference type="InterPro" id="IPR006311">
    <property type="entry name" value="TAT_signal"/>
</dbReference>
<dbReference type="InterPro" id="IPR017941">
    <property type="entry name" value="Rieske_2Fe-2S"/>
</dbReference>
<evidence type="ECO:0000256" key="3">
    <source>
        <dbReference type="ARBA" id="ARBA00023004"/>
    </source>
</evidence>
<dbReference type="InterPro" id="IPR036922">
    <property type="entry name" value="Rieske_2Fe-2S_sf"/>
</dbReference>
<dbReference type="Pfam" id="PF00355">
    <property type="entry name" value="Rieske"/>
    <property type="match status" value="1"/>
</dbReference>
<dbReference type="PROSITE" id="PS51296">
    <property type="entry name" value="RIESKE"/>
    <property type="match status" value="1"/>
</dbReference>
<dbReference type="GO" id="GO:0046872">
    <property type="term" value="F:metal ion binding"/>
    <property type="evidence" value="ECO:0007669"/>
    <property type="project" value="UniProtKB-KW"/>
</dbReference>
<reference evidence="8 9" key="1">
    <citation type="submission" date="2015-01" db="EMBL/GenBank/DDBJ databases">
        <title>Enhanced salinomycin production by adjusting the supply of polyketide extender units in Streptomyce albus DSM 41398.</title>
        <authorList>
            <person name="Lu C."/>
        </authorList>
    </citation>
    <scope>NUCLEOTIDE SEQUENCE [LARGE SCALE GENOMIC DNA]</scope>
    <source>
        <strain evidence="9">ATCC 21838 / DSM 41398 / FERM P-419 / JCM 4703 / NBRC 107858</strain>
    </source>
</reference>
<feature type="region of interest" description="Disordered" evidence="5">
    <location>
        <begin position="33"/>
        <end position="56"/>
    </location>
</feature>
<evidence type="ECO:0000313" key="9">
    <source>
        <dbReference type="Proteomes" id="UP000031523"/>
    </source>
</evidence>
<feature type="domain" description="Rieske" evidence="7">
    <location>
        <begin position="53"/>
        <end position="145"/>
    </location>
</feature>
<keyword evidence="2" id="KW-0479">Metal-binding</keyword>